<dbReference type="EMBL" id="JAZDUA010000012">
    <property type="protein sequence ID" value="KAK7873538.1"/>
    <property type="molecule type" value="Genomic_DNA"/>
</dbReference>
<name>A0AAN9Z9M5_9ORTH</name>
<organism evidence="2 3">
    <name type="scientific">Gryllus longicercus</name>
    <dbReference type="NCBI Taxonomy" id="2509291"/>
    <lineage>
        <taxon>Eukaryota</taxon>
        <taxon>Metazoa</taxon>
        <taxon>Ecdysozoa</taxon>
        <taxon>Arthropoda</taxon>
        <taxon>Hexapoda</taxon>
        <taxon>Insecta</taxon>
        <taxon>Pterygota</taxon>
        <taxon>Neoptera</taxon>
        <taxon>Polyneoptera</taxon>
        <taxon>Orthoptera</taxon>
        <taxon>Ensifera</taxon>
        <taxon>Gryllidea</taxon>
        <taxon>Grylloidea</taxon>
        <taxon>Gryllidae</taxon>
        <taxon>Gryllinae</taxon>
        <taxon>Gryllus</taxon>
    </lineage>
</organism>
<evidence type="ECO:0000313" key="2">
    <source>
        <dbReference type="EMBL" id="KAK7873538.1"/>
    </source>
</evidence>
<dbReference type="AlphaFoldDB" id="A0AAN9Z9M5"/>
<evidence type="ECO:0000256" key="1">
    <source>
        <dbReference type="SAM" id="MobiDB-lite"/>
    </source>
</evidence>
<dbReference type="Pfam" id="PF13270">
    <property type="entry name" value="CCDC28"/>
    <property type="match status" value="1"/>
</dbReference>
<keyword evidence="3" id="KW-1185">Reference proteome</keyword>
<comment type="caution">
    <text evidence="2">The sequence shown here is derived from an EMBL/GenBank/DDBJ whole genome shotgun (WGS) entry which is preliminary data.</text>
</comment>
<dbReference type="InterPro" id="IPR025271">
    <property type="entry name" value="CCDC28"/>
</dbReference>
<reference evidence="2 3" key="1">
    <citation type="submission" date="2024-03" db="EMBL/GenBank/DDBJ databases">
        <title>The genome assembly and annotation of the cricket Gryllus longicercus Weissman &amp; Gray.</title>
        <authorList>
            <person name="Szrajer S."/>
            <person name="Gray D."/>
            <person name="Ylla G."/>
        </authorList>
    </citation>
    <scope>NUCLEOTIDE SEQUENCE [LARGE SCALE GENOMIC DNA]</scope>
    <source>
        <strain evidence="2">DAG 2021-001</strain>
        <tissue evidence="2">Whole body minus gut</tissue>
    </source>
</reference>
<accession>A0AAN9Z9M5</accession>
<protein>
    <recommendedName>
        <fullName evidence="4">Coiled-coil domain-containing protein 28A</fullName>
    </recommendedName>
</protein>
<dbReference type="PANTHER" id="PTHR13400">
    <property type="entry name" value="CHEMOKINE C-C MOTIF RECEPTOR 1"/>
    <property type="match status" value="1"/>
</dbReference>
<feature type="compositionally biased region" description="Low complexity" evidence="1">
    <location>
        <begin position="48"/>
        <end position="59"/>
    </location>
</feature>
<feature type="compositionally biased region" description="Polar residues" evidence="1">
    <location>
        <begin position="60"/>
        <end position="74"/>
    </location>
</feature>
<evidence type="ECO:0008006" key="4">
    <source>
        <dbReference type="Google" id="ProtNLM"/>
    </source>
</evidence>
<dbReference type="PANTHER" id="PTHR13400:SF4">
    <property type="entry name" value="COILED-COIL DOMAIN-CONTAINING PROTEIN 28A-LIKE PROTEIN"/>
    <property type="match status" value="1"/>
</dbReference>
<dbReference type="Proteomes" id="UP001378592">
    <property type="component" value="Unassembled WGS sequence"/>
</dbReference>
<feature type="region of interest" description="Disordered" evidence="1">
    <location>
        <begin position="1"/>
        <end position="74"/>
    </location>
</feature>
<evidence type="ECO:0000313" key="3">
    <source>
        <dbReference type="Proteomes" id="UP001378592"/>
    </source>
</evidence>
<gene>
    <name evidence="2" type="ORF">R5R35_008787</name>
</gene>
<proteinExistence type="predicted"/>
<sequence>MIATMAEGGEECELQQLVPPDDDPRLASKSGEVTPPITPGISKVTHTSPSSPLSYKVSSGANSSKGIHSQGSLRLNRTATAPAMSSSNLNTPQGGSLGGQQQTRLLFVNEKLSRGPSLISESSGRQRLNPAAARLHNTKRVRAQRNCQHHSFLSDVTDVRRMETALLHLLEDFHSGKLRAFGKDCSMEQMTGIREQQERLARLHFDLGAQQELFAPLSDEGLRAGQENMHRLMESLEQLSLSIEKLHSFSSDSRESSVMQD</sequence>